<organism evidence="14">
    <name type="scientific">Thrips palmi</name>
    <name type="common">Melon thrips</name>
    <dbReference type="NCBI Taxonomy" id="161013"/>
    <lineage>
        <taxon>Eukaryota</taxon>
        <taxon>Metazoa</taxon>
        <taxon>Ecdysozoa</taxon>
        <taxon>Arthropoda</taxon>
        <taxon>Hexapoda</taxon>
        <taxon>Insecta</taxon>
        <taxon>Pterygota</taxon>
        <taxon>Neoptera</taxon>
        <taxon>Paraneoptera</taxon>
        <taxon>Thysanoptera</taxon>
        <taxon>Terebrantia</taxon>
        <taxon>Thripoidea</taxon>
        <taxon>Thripidae</taxon>
        <taxon>Thrips</taxon>
    </lineage>
</organism>
<dbReference type="RefSeq" id="XP_034248008.1">
    <property type="nucleotide sequence ID" value="XM_034392117.1"/>
</dbReference>
<gene>
    <name evidence="14" type="primary">LOC117649397</name>
</gene>
<evidence type="ECO:0000256" key="5">
    <source>
        <dbReference type="PIRSR" id="PIRSR601548-2"/>
    </source>
</evidence>
<dbReference type="OrthoDB" id="10067372at2759"/>
<sequence>MQPSEVVVALLGVALVALFLQHADAASAFPPEVKTYTEKEAKKFLKNLNLEWAKKTNTYYMAKWDYETDISKRTLGQELKVSFEVAKFQKQQRKEAVKYPREKFSDKDIKRQLGMYSKLGAPGLPDDKYVSFQNAAAELGIARRCQRVFQCEHKEGLGADAEMKQRLHCWMQFRYGKNATDTFSNLVELSQQAAALDNYTDFTQYMLRNYEQEDLVARMKALVEGVHPLYKQMVAYCRNRLRQRYGNDAAPNGGLIPDHLIDDPICQTDPVPRKPLDFPGALRAKDFSVRKLFGLPDEFYRSLNMTGVPDAVWDKSILELGANKTMSCRAVAQDFLDNKDYRIRVCGKVSEQTLFTASRLVTGIVYAMEMRPQPSVYRQTVNDAFVEGIGGLVALSLVSPNFLRYQGLLAGDDSVEMDVNLLFMIARNTLLPAVRMHAADLWRVAALSRSISAREYNCKWWKLRHEIEGVEQPLNRSWRDFDAANPDMIMDPAATPFRTTFGTILAFQMHRQLCSVAGLFDAEDPSRLPLHRCNLLNQPLVSDLLKKMMQVGSSKPWQEILEQTIGTKDLDASAMVTYFQPLQKFLEDHNVRTGEVVGWGQSQKECGLSRRRLIQMDAKGGEAGYYSCPLGEFSEEEETTLAPTTLPTTSAAPTTAAPTAATAAASAAAPSTEAPVGVTATTAAASTAASTTLPASTSSAATAAA</sequence>
<dbReference type="GeneID" id="117649397"/>
<comment type="caution">
    <text evidence="9">Lacks conserved residue(s) required for the propagation of feature annotation.</text>
</comment>
<evidence type="ECO:0000256" key="8">
    <source>
        <dbReference type="PIRSR" id="PIRSR601548-8"/>
    </source>
</evidence>
<dbReference type="GO" id="GO:0008237">
    <property type="term" value="F:metallopeptidase activity"/>
    <property type="evidence" value="ECO:0007669"/>
    <property type="project" value="UniProtKB-KW"/>
</dbReference>
<dbReference type="KEGG" id="tpal:117649397"/>
<dbReference type="SUPFAM" id="SSF55486">
    <property type="entry name" value="Metalloproteases ('zincins'), catalytic domain"/>
    <property type="match status" value="1"/>
</dbReference>
<accession>A0A6P8ZS23</accession>
<feature type="disulfide bond" evidence="7">
    <location>
        <begin position="514"/>
        <end position="533"/>
    </location>
</feature>
<dbReference type="GO" id="GO:0008241">
    <property type="term" value="F:peptidyl-dipeptidase activity"/>
    <property type="evidence" value="ECO:0007669"/>
    <property type="project" value="InterPro"/>
</dbReference>
<feature type="chain" id="PRO_5027991746" description="Angiotensin-converting enzyme" evidence="12">
    <location>
        <begin position="26"/>
        <end position="705"/>
    </location>
</feature>
<feature type="compositionally biased region" description="Low complexity" evidence="11">
    <location>
        <begin position="640"/>
        <end position="658"/>
    </location>
</feature>
<evidence type="ECO:0000256" key="2">
    <source>
        <dbReference type="ARBA" id="ARBA00022729"/>
    </source>
</evidence>
<feature type="binding site" evidence="8">
    <location>
        <position position="387"/>
    </location>
    <ligand>
        <name>Zn(2+)</name>
        <dbReference type="ChEBI" id="CHEBI:29105"/>
        <label>2</label>
        <note>catalytic</note>
    </ligand>
</feature>
<keyword evidence="3 7" id="KW-1015">Disulfide bond</keyword>
<keyword evidence="6 10" id="KW-0862">Zinc</keyword>
<dbReference type="GO" id="GO:0005615">
    <property type="term" value="C:extracellular space"/>
    <property type="evidence" value="ECO:0007669"/>
    <property type="project" value="TreeGrafter"/>
</dbReference>
<dbReference type="Proteomes" id="UP000515158">
    <property type="component" value="Unplaced"/>
</dbReference>
<keyword evidence="10" id="KW-0482">Metalloprotease</keyword>
<dbReference type="CDD" id="cd06461">
    <property type="entry name" value="M2_ACE"/>
    <property type="match status" value="1"/>
</dbReference>
<evidence type="ECO:0000313" key="13">
    <source>
        <dbReference type="Proteomes" id="UP000515158"/>
    </source>
</evidence>
<dbReference type="PANTHER" id="PTHR10514">
    <property type="entry name" value="ANGIOTENSIN-CONVERTING ENZYME"/>
    <property type="match status" value="1"/>
</dbReference>
<keyword evidence="13" id="KW-1185">Reference proteome</keyword>
<evidence type="ECO:0000256" key="11">
    <source>
        <dbReference type="SAM" id="MobiDB-lite"/>
    </source>
</evidence>
<reference evidence="14" key="1">
    <citation type="submission" date="2025-08" db="UniProtKB">
        <authorList>
            <consortium name="RefSeq"/>
        </authorList>
    </citation>
    <scope>IDENTIFICATION</scope>
    <source>
        <tissue evidence="14">Total insect</tissue>
    </source>
</reference>
<protein>
    <recommendedName>
        <fullName evidence="10">Angiotensin-converting enzyme</fullName>
        <ecNumber evidence="10">3.4.-.-</ecNumber>
    </recommendedName>
</protein>
<dbReference type="InterPro" id="IPR001548">
    <property type="entry name" value="Peptidase_M2"/>
</dbReference>
<evidence type="ECO:0000256" key="10">
    <source>
        <dbReference type="RuleBase" id="RU361144"/>
    </source>
</evidence>
<dbReference type="PANTHER" id="PTHR10514:SF44">
    <property type="entry name" value="ANGIOTENSIN-CONVERTING ENZYME-RELATED"/>
    <property type="match status" value="1"/>
</dbReference>
<evidence type="ECO:0000256" key="9">
    <source>
        <dbReference type="PROSITE-ProRule" id="PRU01355"/>
    </source>
</evidence>
<keyword evidence="10" id="KW-0378">Hydrolase</keyword>
<dbReference type="AlphaFoldDB" id="A0A6P8ZS23"/>
<evidence type="ECO:0000256" key="1">
    <source>
        <dbReference type="ARBA" id="ARBA00008139"/>
    </source>
</evidence>
<evidence type="ECO:0000256" key="6">
    <source>
        <dbReference type="PIRSR" id="PIRSR601548-3"/>
    </source>
</evidence>
<dbReference type="EC" id="3.4.-.-" evidence="10"/>
<dbReference type="GO" id="GO:0004180">
    <property type="term" value="F:carboxypeptidase activity"/>
    <property type="evidence" value="ECO:0007669"/>
    <property type="project" value="UniProtKB-KW"/>
</dbReference>
<keyword evidence="10" id="KW-0645">Protease</keyword>
<name>A0A6P8ZS23_THRPL</name>
<proteinExistence type="inferred from homology"/>
<evidence type="ECO:0000256" key="3">
    <source>
        <dbReference type="ARBA" id="ARBA00023157"/>
    </source>
</evidence>
<evidence type="ECO:0000256" key="7">
    <source>
        <dbReference type="PIRSR" id="PIRSR601548-4"/>
    </source>
</evidence>
<dbReference type="PROSITE" id="PS52011">
    <property type="entry name" value="PEPTIDASE_M2"/>
    <property type="match status" value="1"/>
</dbReference>
<feature type="binding site" evidence="6">
    <location>
        <position position="387"/>
    </location>
    <ligand>
        <name>Zn(2+)</name>
        <dbReference type="ChEBI" id="CHEBI:29105"/>
        <label>1</label>
        <note>catalytic</note>
    </ligand>
</feature>
<keyword evidence="10" id="KW-0121">Carboxypeptidase</keyword>
<keyword evidence="6 10" id="KW-0479">Metal-binding</keyword>
<keyword evidence="2 12" id="KW-0732">Signal</keyword>
<evidence type="ECO:0000256" key="12">
    <source>
        <dbReference type="SAM" id="SignalP"/>
    </source>
</evidence>
<evidence type="ECO:0000256" key="4">
    <source>
        <dbReference type="ARBA" id="ARBA00023180"/>
    </source>
</evidence>
<dbReference type="GO" id="GO:0006508">
    <property type="term" value="P:proteolysis"/>
    <property type="evidence" value="ECO:0007669"/>
    <property type="project" value="UniProtKB-KW"/>
</dbReference>
<dbReference type="GO" id="GO:0005886">
    <property type="term" value="C:plasma membrane"/>
    <property type="evidence" value="ECO:0007669"/>
    <property type="project" value="TreeGrafter"/>
</dbReference>
<feature type="binding site" evidence="5">
    <location>
        <position position="210"/>
    </location>
    <ligand>
        <name>chloride</name>
        <dbReference type="ChEBI" id="CHEBI:17996"/>
        <label>1</label>
    </ligand>
</feature>
<comment type="similarity">
    <text evidence="1 9 10">Belongs to the peptidase M2 family.</text>
</comment>
<feature type="region of interest" description="Disordered" evidence="11">
    <location>
        <begin position="685"/>
        <end position="705"/>
    </location>
</feature>
<feature type="disulfide bond" evidence="7 9">
    <location>
        <begin position="328"/>
        <end position="346"/>
    </location>
</feature>
<comment type="cofactor">
    <cofactor evidence="10">
        <name>Zn(2+)</name>
        <dbReference type="ChEBI" id="CHEBI:29105"/>
    </cofactor>
    <text evidence="10">Binds 1 zinc ion per subunit.</text>
</comment>
<keyword evidence="4 10" id="KW-0325">Glycoprotein</keyword>
<dbReference type="InParanoid" id="A0A6P8ZS23"/>
<evidence type="ECO:0000313" key="14">
    <source>
        <dbReference type="RefSeq" id="XP_034248008.1"/>
    </source>
</evidence>
<feature type="signal peptide" evidence="12">
    <location>
        <begin position="1"/>
        <end position="25"/>
    </location>
</feature>
<dbReference type="Pfam" id="PF01401">
    <property type="entry name" value="Peptidase_M2"/>
    <property type="match status" value="1"/>
</dbReference>
<dbReference type="GO" id="GO:0046872">
    <property type="term" value="F:metal ion binding"/>
    <property type="evidence" value="ECO:0007669"/>
    <property type="project" value="UniProtKB-KW"/>
</dbReference>
<feature type="region of interest" description="Disordered" evidence="11">
    <location>
        <begin position="634"/>
        <end position="658"/>
    </location>
</feature>
<dbReference type="PRINTS" id="PR00791">
    <property type="entry name" value="PEPDIPTASEA"/>
</dbReference>